<dbReference type="EMBL" id="JAAZQD010000006">
    <property type="protein sequence ID" value="NKZ40131.1"/>
    <property type="molecule type" value="Genomic_DNA"/>
</dbReference>
<protein>
    <recommendedName>
        <fullName evidence="3">Teneurin-like YD-shell domain-containing protein</fullName>
    </recommendedName>
</protein>
<comment type="caution">
    <text evidence="4">The sequence shown here is derived from an EMBL/GenBank/DDBJ whole genome shotgun (WGS) entry which is preliminary data.</text>
</comment>
<gene>
    <name evidence="4" type="ORF">HF690_14320</name>
</gene>
<dbReference type="InterPro" id="IPR022385">
    <property type="entry name" value="Rhs_assc_core"/>
</dbReference>
<evidence type="ECO:0000313" key="5">
    <source>
        <dbReference type="Proteomes" id="UP000541636"/>
    </source>
</evidence>
<organism evidence="4 5">
    <name type="scientific">Oleiagrimonas citrea</name>
    <dbReference type="NCBI Taxonomy" id="1665687"/>
    <lineage>
        <taxon>Bacteria</taxon>
        <taxon>Pseudomonadati</taxon>
        <taxon>Pseudomonadota</taxon>
        <taxon>Gammaproteobacteria</taxon>
        <taxon>Lysobacterales</taxon>
        <taxon>Rhodanobacteraceae</taxon>
        <taxon>Oleiagrimonas</taxon>
    </lineage>
</organism>
<feature type="region of interest" description="Disordered" evidence="2">
    <location>
        <begin position="293"/>
        <end position="349"/>
    </location>
</feature>
<feature type="compositionally biased region" description="Basic and acidic residues" evidence="2">
    <location>
        <begin position="339"/>
        <end position="349"/>
    </location>
</feature>
<accession>A0A846ZRW8</accession>
<name>A0A846ZRW8_9GAMM</name>
<dbReference type="Proteomes" id="UP000541636">
    <property type="component" value="Unassembled WGS sequence"/>
</dbReference>
<dbReference type="AlphaFoldDB" id="A0A846ZRW8"/>
<dbReference type="PANTHER" id="PTHR32305:SF15">
    <property type="entry name" value="PROTEIN RHSA-RELATED"/>
    <property type="match status" value="1"/>
</dbReference>
<dbReference type="InterPro" id="IPR050708">
    <property type="entry name" value="T6SS_VgrG/RHS"/>
</dbReference>
<evidence type="ECO:0000256" key="1">
    <source>
        <dbReference type="ARBA" id="ARBA00022737"/>
    </source>
</evidence>
<dbReference type="PANTHER" id="PTHR32305">
    <property type="match status" value="1"/>
</dbReference>
<feature type="compositionally biased region" description="Basic and acidic residues" evidence="2">
    <location>
        <begin position="300"/>
        <end position="316"/>
    </location>
</feature>
<evidence type="ECO:0000259" key="3">
    <source>
        <dbReference type="Pfam" id="PF25023"/>
    </source>
</evidence>
<evidence type="ECO:0000313" key="4">
    <source>
        <dbReference type="EMBL" id="NKZ40131.1"/>
    </source>
</evidence>
<keyword evidence="1" id="KW-0677">Repeat</keyword>
<dbReference type="RefSeq" id="WP_168609922.1">
    <property type="nucleotide sequence ID" value="NZ_JAAZQD010000006.1"/>
</dbReference>
<dbReference type="Gene3D" id="2.180.10.10">
    <property type="entry name" value="RHS repeat-associated core"/>
    <property type="match status" value="1"/>
</dbReference>
<sequence length="349" mass="38027">MIIDYIYFRLGSAFNNILHSTIDAANASTARMRITLSTLVIIFISAIPAQASQHTTYFITNAQGTVVAEMDSQGNTTYEAAYRPYGKQQTGDAQMGPGYTGHVNDPDTGLIYMKARYYDATLGRFLSVDPKYASAGNYYDFNRFSYANNNPVINIDPNGQETGKAFHAEWKMMGGRMPPMSPRDKIGKPIAVATGGLMLLPVAIIAVDAAPGAIAATGRRFMAPLLAATLSSNPSVVNHVVELEPESAWAEAVTAMEEGKENIEMAAEAASKEIGIESSVILGWILSNTDQDSASWHSSKSHDSNKDTSPKSREPSDTPPLPNVPQIDRYTPDIKSTNRRNEVEHDYSY</sequence>
<dbReference type="InterPro" id="IPR056823">
    <property type="entry name" value="TEN-like_YD-shell"/>
</dbReference>
<dbReference type="Pfam" id="PF25023">
    <property type="entry name" value="TEN_YD-shell"/>
    <property type="match status" value="1"/>
</dbReference>
<feature type="domain" description="Teneurin-like YD-shell" evidence="3">
    <location>
        <begin position="50"/>
        <end position="152"/>
    </location>
</feature>
<dbReference type="NCBIfam" id="TIGR03696">
    <property type="entry name" value="Rhs_assc_core"/>
    <property type="match status" value="1"/>
</dbReference>
<proteinExistence type="predicted"/>
<keyword evidence="5" id="KW-1185">Reference proteome</keyword>
<reference evidence="4 5" key="1">
    <citation type="journal article" date="2017" name="Int. J. Syst. Evol. Microbiol.">
        <title>Oleiagrimonas citrea sp. nov., a marine bacterium isolated from tidal flat sediment and emended description of the genus Oleiagrimonas Fang et al. 2015 and Oleiagrimonas soli.</title>
        <authorList>
            <person name="Yang S.H."/>
            <person name="Seo H.S."/>
            <person name="Seong C.N."/>
            <person name="Kwon K.K."/>
        </authorList>
    </citation>
    <scope>NUCLEOTIDE SEQUENCE [LARGE SCALE GENOMIC DNA]</scope>
    <source>
        <strain evidence="4 5">MEBiC09124</strain>
    </source>
</reference>
<evidence type="ECO:0000256" key="2">
    <source>
        <dbReference type="SAM" id="MobiDB-lite"/>
    </source>
</evidence>